<dbReference type="EMBL" id="AJWJ01000022">
    <property type="protein sequence ID" value="KAF2077688.1"/>
    <property type="molecule type" value="Genomic_DNA"/>
</dbReference>
<feature type="domain" description="RNA polymerase Rpb4/RPC9 core" evidence="7">
    <location>
        <begin position="4"/>
        <end position="124"/>
    </location>
</feature>
<dbReference type="Proteomes" id="UP000695562">
    <property type="component" value="Unassembled WGS sequence"/>
</dbReference>
<dbReference type="InterPro" id="IPR010997">
    <property type="entry name" value="HRDC-like_sf"/>
</dbReference>
<accession>A0A8J4PYU3</accession>
<comment type="caution">
    <text evidence="8">The sequence shown here is derived from an EMBL/GenBank/DDBJ whole genome shotgun (WGS) entry which is preliminary data.</text>
</comment>
<dbReference type="AlphaFoldDB" id="A0A8J4PYU3"/>
<proteinExistence type="inferred from homology"/>
<dbReference type="GO" id="GO:0005666">
    <property type="term" value="C:RNA polymerase III complex"/>
    <property type="evidence" value="ECO:0007669"/>
    <property type="project" value="InterPro"/>
</dbReference>
<keyword evidence="6" id="KW-0539">Nucleus</keyword>
<dbReference type="OrthoDB" id="1746530at2759"/>
<dbReference type="GO" id="GO:0000166">
    <property type="term" value="F:nucleotide binding"/>
    <property type="evidence" value="ECO:0007669"/>
    <property type="project" value="InterPro"/>
</dbReference>
<dbReference type="SMART" id="SM00657">
    <property type="entry name" value="RPOL4c"/>
    <property type="match status" value="1"/>
</dbReference>
<dbReference type="InterPro" id="IPR038846">
    <property type="entry name" value="RPC9"/>
</dbReference>
<evidence type="ECO:0000313" key="8">
    <source>
        <dbReference type="EMBL" id="KAF2077688.1"/>
    </source>
</evidence>
<evidence type="ECO:0000313" key="9">
    <source>
        <dbReference type="Proteomes" id="UP000695562"/>
    </source>
</evidence>
<keyword evidence="5" id="KW-0804">Transcription</keyword>
<keyword evidence="9" id="KW-1185">Reference proteome</keyword>
<protein>
    <recommendedName>
        <fullName evidence="3">DNA-directed RNA polymerase III subunit RPC9</fullName>
    </recommendedName>
</protein>
<dbReference type="PANTHER" id="PTHR15561:SF0">
    <property type="entry name" value="DNA-DIRECTED RNA POLYMERASE III SUBUNIT RPC9"/>
    <property type="match status" value="1"/>
</dbReference>
<comment type="subcellular location">
    <subcellularLocation>
        <location evidence="1">Nucleus</location>
    </subcellularLocation>
</comment>
<dbReference type="Gene3D" id="1.20.1250.40">
    <property type="match status" value="1"/>
</dbReference>
<evidence type="ECO:0000256" key="2">
    <source>
        <dbReference type="ARBA" id="ARBA00006898"/>
    </source>
</evidence>
<dbReference type="InterPro" id="IPR006590">
    <property type="entry name" value="RNA_pol_Rpb4/RPC9_core"/>
</dbReference>
<evidence type="ECO:0000256" key="6">
    <source>
        <dbReference type="ARBA" id="ARBA00023242"/>
    </source>
</evidence>
<dbReference type="Pfam" id="PF03874">
    <property type="entry name" value="RNA_pol_Rpb4"/>
    <property type="match status" value="1"/>
</dbReference>
<dbReference type="InterPro" id="IPR005574">
    <property type="entry name" value="Rpb4/RPC9"/>
</dbReference>
<evidence type="ECO:0000256" key="3">
    <source>
        <dbReference type="ARBA" id="ARBA00016672"/>
    </source>
</evidence>
<keyword evidence="4" id="KW-0240">DNA-directed RNA polymerase</keyword>
<evidence type="ECO:0000259" key="7">
    <source>
        <dbReference type="SMART" id="SM00657"/>
    </source>
</evidence>
<sequence length="131" mass="14938">MKISKQEKEEIITNFEVLTLLKNKRRLKGQVLLNEFLNTVVRYLDTTPAAKETIDTVIECKKALSDPSKYNPPILKAEVLQILNIAPSSEVEVHLIVEDCEDRYEPYIPSDILSDIKGTLKDAVVRDKELL</sequence>
<organism evidence="8 9">
    <name type="scientific">Polysphondylium violaceum</name>
    <dbReference type="NCBI Taxonomy" id="133409"/>
    <lineage>
        <taxon>Eukaryota</taxon>
        <taxon>Amoebozoa</taxon>
        <taxon>Evosea</taxon>
        <taxon>Eumycetozoa</taxon>
        <taxon>Dictyostelia</taxon>
        <taxon>Dictyosteliales</taxon>
        <taxon>Dictyosteliaceae</taxon>
        <taxon>Polysphondylium</taxon>
    </lineage>
</organism>
<evidence type="ECO:0000256" key="1">
    <source>
        <dbReference type="ARBA" id="ARBA00004123"/>
    </source>
</evidence>
<dbReference type="SUPFAM" id="SSF47819">
    <property type="entry name" value="HRDC-like"/>
    <property type="match status" value="1"/>
</dbReference>
<comment type="similarity">
    <text evidence="2">Belongs to the eukaryotic RPC9 RNA polymerase subunit family.</text>
</comment>
<gene>
    <name evidence="8" type="ORF">CYY_001004</name>
</gene>
<dbReference type="InterPro" id="IPR038324">
    <property type="entry name" value="Rpb4/RPC9_sf"/>
</dbReference>
<dbReference type="GO" id="GO:0006384">
    <property type="term" value="P:transcription initiation at RNA polymerase III promoter"/>
    <property type="evidence" value="ECO:0007669"/>
    <property type="project" value="InterPro"/>
</dbReference>
<evidence type="ECO:0000256" key="5">
    <source>
        <dbReference type="ARBA" id="ARBA00023163"/>
    </source>
</evidence>
<reference evidence="8" key="1">
    <citation type="submission" date="2020-01" db="EMBL/GenBank/DDBJ databases">
        <title>Development of genomics and gene disruption for Polysphondylium violaceum indicates a role for the polyketide synthase stlB in stalk morphogenesis.</title>
        <authorList>
            <person name="Narita B."/>
            <person name="Kawabe Y."/>
            <person name="Kin K."/>
            <person name="Saito T."/>
            <person name="Gibbs R."/>
            <person name="Kuspa A."/>
            <person name="Muzny D."/>
            <person name="Queller D."/>
            <person name="Richards S."/>
            <person name="Strassman J."/>
            <person name="Sucgang R."/>
            <person name="Worley K."/>
            <person name="Schaap P."/>
        </authorList>
    </citation>
    <scope>NUCLEOTIDE SEQUENCE</scope>
    <source>
        <strain evidence="8">QSvi11</strain>
    </source>
</reference>
<dbReference type="PANTHER" id="PTHR15561">
    <property type="entry name" value="CALCITONIN GENE-RELATED PEPTIDE-RECEPTOR COMPONENT PROTEIN"/>
    <property type="match status" value="1"/>
</dbReference>
<name>A0A8J4PYU3_9MYCE</name>
<evidence type="ECO:0000256" key="4">
    <source>
        <dbReference type="ARBA" id="ARBA00022478"/>
    </source>
</evidence>